<proteinExistence type="predicted"/>
<dbReference type="OrthoDB" id="5122906at2"/>
<sequence>MDTGYTFSTQKGVRLMLYVLDGVEPPREVVCTVNGEAVTFFRVSDRSLECDPKCTSRDCHRARLGDCLCGRHEKPVRFAKAAVP</sequence>
<organism evidence="1 2">
    <name type="scientific">Cryobacterium psychrophilum</name>
    <dbReference type="NCBI Taxonomy" id="41988"/>
    <lineage>
        <taxon>Bacteria</taxon>
        <taxon>Bacillati</taxon>
        <taxon>Actinomycetota</taxon>
        <taxon>Actinomycetes</taxon>
        <taxon>Micrococcales</taxon>
        <taxon>Microbacteriaceae</taxon>
        <taxon>Cryobacterium</taxon>
    </lineage>
</organism>
<evidence type="ECO:0000313" key="2">
    <source>
        <dbReference type="Proteomes" id="UP000298218"/>
    </source>
</evidence>
<dbReference type="EMBL" id="SOHQ01000013">
    <property type="protein sequence ID" value="TFD80857.1"/>
    <property type="molecule type" value="Genomic_DNA"/>
</dbReference>
<dbReference type="Proteomes" id="UP000298218">
    <property type="component" value="Unassembled WGS sequence"/>
</dbReference>
<accession>A0A4Y8KTB1</accession>
<comment type="caution">
    <text evidence="1">The sequence shown here is derived from an EMBL/GenBank/DDBJ whole genome shotgun (WGS) entry which is preliminary data.</text>
</comment>
<dbReference type="AlphaFoldDB" id="A0A4Y8KTB1"/>
<name>A0A4Y8KTB1_9MICO</name>
<protein>
    <submittedName>
        <fullName evidence="1">Uncharacterized protein</fullName>
    </submittedName>
</protein>
<evidence type="ECO:0000313" key="1">
    <source>
        <dbReference type="EMBL" id="TFD80857.1"/>
    </source>
</evidence>
<dbReference type="RefSeq" id="WP_134173892.1">
    <property type="nucleotide sequence ID" value="NZ_SODI01000001.1"/>
</dbReference>
<reference evidence="1 2" key="1">
    <citation type="submission" date="2019-03" db="EMBL/GenBank/DDBJ databases">
        <title>Genomics of glacier-inhabiting Cryobacterium strains.</title>
        <authorList>
            <person name="Liu Q."/>
            <person name="Xin Y.-H."/>
        </authorList>
    </citation>
    <scope>NUCLEOTIDE SEQUENCE [LARGE SCALE GENOMIC DNA]</scope>
    <source>
        <strain evidence="1 2">CGMCC 1.4292</strain>
    </source>
</reference>
<keyword evidence="2" id="KW-1185">Reference proteome</keyword>
<gene>
    <name evidence="1" type="ORF">E3T53_04335</name>
</gene>